<dbReference type="PANTHER" id="PTHR32285">
    <property type="entry name" value="PROTEIN TRICHOME BIREFRINGENCE-LIKE 9-RELATED"/>
    <property type="match status" value="1"/>
</dbReference>
<dbReference type="GO" id="GO:0000139">
    <property type="term" value="C:Golgi membrane"/>
    <property type="evidence" value="ECO:0007669"/>
    <property type="project" value="UniProtKB-SubCell"/>
</dbReference>
<dbReference type="EMBL" id="LR862151">
    <property type="protein sequence ID" value="CAD1833224.1"/>
    <property type="molecule type" value="Genomic_DNA"/>
</dbReference>
<evidence type="ECO:0000313" key="12">
    <source>
        <dbReference type="EMBL" id="CAD1833224.1"/>
    </source>
</evidence>
<organism evidence="12">
    <name type="scientific">Ananas comosus var. bracteatus</name>
    <name type="common">red pineapple</name>
    <dbReference type="NCBI Taxonomy" id="296719"/>
    <lineage>
        <taxon>Eukaryota</taxon>
        <taxon>Viridiplantae</taxon>
        <taxon>Streptophyta</taxon>
        <taxon>Embryophyta</taxon>
        <taxon>Tracheophyta</taxon>
        <taxon>Spermatophyta</taxon>
        <taxon>Magnoliopsida</taxon>
        <taxon>Liliopsida</taxon>
        <taxon>Poales</taxon>
        <taxon>Bromeliaceae</taxon>
        <taxon>Bromelioideae</taxon>
        <taxon>Ananas</taxon>
    </lineage>
</organism>
<reference evidence="12" key="1">
    <citation type="submission" date="2020-07" db="EMBL/GenBank/DDBJ databases">
        <authorList>
            <person name="Lin J."/>
        </authorList>
    </citation>
    <scope>NUCLEOTIDE SEQUENCE</scope>
</reference>
<comment type="similarity">
    <text evidence="2">Belongs to the PC-esterase family. TBL subfamily.</text>
</comment>
<feature type="region of interest" description="Disordered" evidence="9">
    <location>
        <begin position="431"/>
        <end position="450"/>
    </location>
</feature>
<dbReference type="InterPro" id="IPR025846">
    <property type="entry name" value="TBL_N"/>
</dbReference>
<protein>
    <submittedName>
        <fullName evidence="12">Uncharacterized protein</fullName>
    </submittedName>
</protein>
<evidence type="ECO:0000256" key="4">
    <source>
        <dbReference type="ARBA" id="ARBA00022692"/>
    </source>
</evidence>
<feature type="region of interest" description="Disordered" evidence="9">
    <location>
        <begin position="144"/>
        <end position="180"/>
    </location>
</feature>
<evidence type="ECO:0000256" key="5">
    <source>
        <dbReference type="ARBA" id="ARBA00022968"/>
    </source>
</evidence>
<name>A0A6V7PQS2_ANACO</name>
<dbReference type="Pfam" id="PF14416">
    <property type="entry name" value="PMR5N"/>
    <property type="match status" value="1"/>
</dbReference>
<evidence type="ECO:0000256" key="9">
    <source>
        <dbReference type="SAM" id="MobiDB-lite"/>
    </source>
</evidence>
<evidence type="ECO:0000256" key="2">
    <source>
        <dbReference type="ARBA" id="ARBA00007727"/>
    </source>
</evidence>
<gene>
    <name evidence="12" type="ORF">CB5_LOCUS16435</name>
</gene>
<evidence type="ECO:0000256" key="1">
    <source>
        <dbReference type="ARBA" id="ARBA00004323"/>
    </source>
</evidence>
<keyword evidence="8" id="KW-0472">Membrane</keyword>
<dbReference type="PANTHER" id="PTHR32285:SF19">
    <property type="entry name" value="PROTEIN TRICHOME BIREFRINGENCE-LIKE 6"/>
    <property type="match status" value="1"/>
</dbReference>
<evidence type="ECO:0000256" key="3">
    <source>
        <dbReference type="ARBA" id="ARBA00022679"/>
    </source>
</evidence>
<dbReference type="InterPro" id="IPR026057">
    <property type="entry name" value="TBL_C"/>
</dbReference>
<keyword evidence="4" id="KW-0812">Transmembrane</keyword>
<dbReference type="Pfam" id="PF13839">
    <property type="entry name" value="PC-Esterase"/>
    <property type="match status" value="1"/>
</dbReference>
<sequence>MERQKIFSLKPMKLLALSFTVASSLLFCFLFSLWVFDVTPSGPAEAHLQFFGSFKSAKKGAFAASRSDFSGNATKGPALWETRVAGVANFSREAVDSTVEVKDAILAQAHVRGGSDLSKKEVDAVDSEKDGIFNGAHLERAHVSSHEATVTNTSKSTSSDAGELVSRGSSYGASGESPNPLVEKIESNSTKQCDIYDGKWVYDDESYPLYRSKSCPFIDEGFNCEANGRVDLGFMKWRWQPHHCSIPRFNPVKMLEMIRGKRLVFVGDSINRNQWESMMCLLWGTVSDPRRVHEARGRRITKEKGNYNFKFLDYNCSVEYYVTHFLVHESKARIGLRRVKTLRIDAMDRSSSRWRGADILVFNTAHWWSHHKTKAGVNYYQEGDRVHPRLDVSTAFRKALTTWASWVDQHVNPRKTQVFFRSSSPSHFSGGEWNSGGHCRESNRPLNETSERQVPLRNLVLDQVVKQMRTSVTILNITNLSGLRIDGHPSIYGKKFEKVQQSSIQDCSHWCLPGVPDTWNELLYFHLTSHHKPILAS</sequence>
<dbReference type="GO" id="GO:1990538">
    <property type="term" value="F:xylan O-acetyltransferase activity"/>
    <property type="evidence" value="ECO:0007669"/>
    <property type="project" value="UniProtKB-ARBA"/>
</dbReference>
<keyword evidence="5" id="KW-0735">Signal-anchor</keyword>
<keyword evidence="3" id="KW-0808">Transferase</keyword>
<evidence type="ECO:0000256" key="7">
    <source>
        <dbReference type="ARBA" id="ARBA00023034"/>
    </source>
</evidence>
<proteinExistence type="inferred from homology"/>
<evidence type="ECO:0000256" key="6">
    <source>
        <dbReference type="ARBA" id="ARBA00022989"/>
    </source>
</evidence>
<evidence type="ECO:0000256" key="8">
    <source>
        <dbReference type="ARBA" id="ARBA00023136"/>
    </source>
</evidence>
<dbReference type="AlphaFoldDB" id="A0A6V7PQS2"/>
<evidence type="ECO:0000259" key="11">
    <source>
        <dbReference type="Pfam" id="PF14416"/>
    </source>
</evidence>
<feature type="domain" description="Trichome birefringence-like N-terminal" evidence="11">
    <location>
        <begin position="191"/>
        <end position="245"/>
    </location>
</feature>
<evidence type="ECO:0000259" key="10">
    <source>
        <dbReference type="Pfam" id="PF13839"/>
    </source>
</evidence>
<accession>A0A6V7PQS2</accession>
<keyword evidence="6" id="KW-1133">Transmembrane helix</keyword>
<feature type="domain" description="Trichome birefringence-like C-terminal" evidence="10">
    <location>
        <begin position="246"/>
        <end position="524"/>
    </location>
</feature>
<keyword evidence="7" id="KW-0333">Golgi apparatus</keyword>
<comment type="subcellular location">
    <subcellularLocation>
        <location evidence="1">Golgi apparatus membrane</location>
        <topology evidence="1">Single-pass type II membrane protein</topology>
    </subcellularLocation>
</comment>
<feature type="compositionally biased region" description="Polar residues" evidence="9">
    <location>
        <begin position="146"/>
        <end position="160"/>
    </location>
</feature>
<dbReference type="InterPro" id="IPR029962">
    <property type="entry name" value="TBL"/>
</dbReference>